<feature type="transmembrane region" description="Helical" evidence="2">
    <location>
        <begin position="137"/>
        <end position="155"/>
    </location>
</feature>
<feature type="transmembrane region" description="Helical" evidence="2">
    <location>
        <begin position="162"/>
        <end position="180"/>
    </location>
</feature>
<gene>
    <name evidence="4" type="ORF">HZZ13_14575</name>
</gene>
<feature type="transmembrane region" description="Helical" evidence="2">
    <location>
        <begin position="255"/>
        <end position="274"/>
    </location>
</feature>
<reference evidence="4 5" key="1">
    <citation type="submission" date="2020-07" db="EMBL/GenBank/DDBJ databases">
        <title>Bradyrhizobium diversity isolated from nodules of indigenous legumes of Western Australia.</title>
        <authorList>
            <person name="Klepa M.S."/>
        </authorList>
    </citation>
    <scope>NUCLEOTIDE SEQUENCE [LARGE SCALE GENOMIC DNA]</scope>
    <source>
        <strain evidence="4 5">CNPSo 4010</strain>
    </source>
</reference>
<evidence type="ECO:0000256" key="2">
    <source>
        <dbReference type="SAM" id="Phobius"/>
    </source>
</evidence>
<evidence type="ECO:0000256" key="1">
    <source>
        <dbReference type="SAM" id="MobiDB-lite"/>
    </source>
</evidence>
<evidence type="ECO:0000313" key="4">
    <source>
        <dbReference type="EMBL" id="MBH5398998.1"/>
    </source>
</evidence>
<keyword evidence="2" id="KW-0472">Membrane</keyword>
<feature type="transmembrane region" description="Helical" evidence="2">
    <location>
        <begin position="37"/>
        <end position="61"/>
    </location>
</feature>
<dbReference type="InterPro" id="IPR052529">
    <property type="entry name" value="Bact_Transport_Assoc"/>
</dbReference>
<feature type="compositionally biased region" description="Polar residues" evidence="1">
    <location>
        <begin position="1"/>
        <end position="13"/>
    </location>
</feature>
<protein>
    <submittedName>
        <fullName evidence="4">DUF418 domain-containing protein</fullName>
    </submittedName>
</protein>
<comment type="caution">
    <text evidence="4">The sequence shown here is derived from an EMBL/GenBank/DDBJ whole genome shotgun (WGS) entry which is preliminary data.</text>
</comment>
<keyword evidence="2" id="KW-0812">Transmembrane</keyword>
<organism evidence="4 5">
    <name type="scientific">Bradyrhizobium agreste</name>
    <dbReference type="NCBI Taxonomy" id="2751811"/>
    <lineage>
        <taxon>Bacteria</taxon>
        <taxon>Pseudomonadati</taxon>
        <taxon>Pseudomonadota</taxon>
        <taxon>Alphaproteobacteria</taxon>
        <taxon>Hyphomicrobiales</taxon>
        <taxon>Nitrobacteraceae</taxon>
        <taxon>Bradyrhizobium</taxon>
    </lineage>
</organism>
<evidence type="ECO:0000259" key="3">
    <source>
        <dbReference type="Pfam" id="PF04235"/>
    </source>
</evidence>
<proteinExistence type="predicted"/>
<feature type="transmembrane region" description="Helical" evidence="2">
    <location>
        <begin position="326"/>
        <end position="346"/>
    </location>
</feature>
<dbReference type="Proteomes" id="UP000807370">
    <property type="component" value="Unassembled WGS sequence"/>
</dbReference>
<feature type="region of interest" description="Disordered" evidence="1">
    <location>
        <begin position="1"/>
        <end position="21"/>
    </location>
</feature>
<feature type="transmembrane region" description="Helical" evidence="2">
    <location>
        <begin position="294"/>
        <end position="314"/>
    </location>
</feature>
<name>A0ABS0PP66_9BRAD</name>
<keyword evidence="2" id="KW-1133">Transmembrane helix</keyword>
<feature type="transmembrane region" description="Helical" evidence="2">
    <location>
        <begin position="111"/>
        <end position="131"/>
    </location>
</feature>
<dbReference type="Pfam" id="PF04235">
    <property type="entry name" value="DUF418"/>
    <property type="match status" value="1"/>
</dbReference>
<keyword evidence="5" id="KW-1185">Reference proteome</keyword>
<feature type="transmembrane region" description="Helical" evidence="2">
    <location>
        <begin position="73"/>
        <end position="99"/>
    </location>
</feature>
<dbReference type="EMBL" id="JACCHP010000008">
    <property type="protein sequence ID" value="MBH5398998.1"/>
    <property type="molecule type" value="Genomic_DNA"/>
</dbReference>
<feature type="transmembrane region" description="Helical" evidence="2">
    <location>
        <begin position="358"/>
        <end position="380"/>
    </location>
</feature>
<dbReference type="InterPro" id="IPR007349">
    <property type="entry name" value="DUF418"/>
</dbReference>
<dbReference type="PANTHER" id="PTHR30590:SF2">
    <property type="entry name" value="INNER MEMBRANE PROTEIN"/>
    <property type="match status" value="1"/>
</dbReference>
<feature type="domain" description="DUF418" evidence="3">
    <location>
        <begin position="240"/>
        <end position="398"/>
    </location>
</feature>
<accession>A0ABS0PP66</accession>
<dbReference type="PANTHER" id="PTHR30590">
    <property type="entry name" value="INNER MEMBRANE PROTEIN"/>
    <property type="match status" value="1"/>
</dbReference>
<evidence type="ECO:0000313" key="5">
    <source>
        <dbReference type="Proteomes" id="UP000807370"/>
    </source>
</evidence>
<dbReference type="RefSeq" id="WP_197960265.1">
    <property type="nucleotide sequence ID" value="NZ_JACCHP010000008.1"/>
</dbReference>
<feature type="transmembrane region" description="Helical" evidence="2">
    <location>
        <begin position="223"/>
        <end position="243"/>
    </location>
</feature>
<sequence>MTSGSIGSRTAPTASDAPAKPISSSERLDAIDVLRGLALFGVLAMNIVTIFRVSFFAPSLLNAEPAGPLDRAVAAVLTVAVQSKAVALFSLLFGVGLAIQFERLAGNPRRMILLVRRLVVLLGIGLVHLYLIWSGDILVHYALAGFVVLPFLGGARWLMAGAALLLLGLDVTMPVLPPIVPLPDAAGMAALAADATRAYGTGGFFDVLAFRIREVTVIFPLEVMALPATVALFLVGAFTWRSGVLRRASANRRSLFVVATFGILLGGGLSLAAAGQELFDWPSLGRAHPPVEQLGAVVLAVGYAAAVIAAVNLSGGRRMLGWAAPLGRMAFSNYLAQSVICGWIFYGYGLSQFGRFGVAATLAIGIFVYVAQVVFSAWWLRRYRFGPVEWLWRSCMYGAPQSMRATVNLAVTRATIAV</sequence>